<name>A0ABY9S2U8_9ACTN</name>
<dbReference type="Pfam" id="PF00440">
    <property type="entry name" value="TetR_N"/>
    <property type="match status" value="1"/>
</dbReference>
<feature type="domain" description="HTH tetR-type" evidence="4">
    <location>
        <begin position="14"/>
        <end position="74"/>
    </location>
</feature>
<keyword evidence="1 2" id="KW-0238">DNA-binding</keyword>
<feature type="region of interest" description="Disordered" evidence="3">
    <location>
        <begin position="191"/>
        <end position="250"/>
    </location>
</feature>
<protein>
    <submittedName>
        <fullName evidence="5">Helix-turn-helix domain-containing protein</fullName>
    </submittedName>
</protein>
<proteinExistence type="predicted"/>
<feature type="compositionally biased region" description="Basic and acidic residues" evidence="3">
    <location>
        <begin position="211"/>
        <end position="222"/>
    </location>
</feature>
<dbReference type="PANTHER" id="PTHR30055:SF226">
    <property type="entry name" value="HTH-TYPE TRANSCRIPTIONAL REGULATOR PKSA"/>
    <property type="match status" value="1"/>
</dbReference>
<dbReference type="InterPro" id="IPR023772">
    <property type="entry name" value="DNA-bd_HTH_TetR-type_CS"/>
</dbReference>
<evidence type="ECO:0000313" key="5">
    <source>
        <dbReference type="EMBL" id="WMX48238.1"/>
    </source>
</evidence>
<dbReference type="SUPFAM" id="SSF46689">
    <property type="entry name" value="Homeodomain-like"/>
    <property type="match status" value="1"/>
</dbReference>
<sequence>MSPRSASVNEELRRRSRERILAATVELVSERGYEATTLGDIAQRAGSARGLVSYYFPGKRQLLQSAVHRLMHRTLEAALEREPRTEDGRERLARAIDAILGLAEERPVLMRTHMAGILQAEGFVQCPEQQRLAALLRDTVVRYGSADVDADYPLLRALLMGAVFAQLLPGAAMPRARLRAELFLRYGLDWEQGVPPDGGPPDGTPVLSATSRDRAVLPDRLPRQSSDPPSGRSSGRSSDRSSGQSSKSSK</sequence>
<dbReference type="InterPro" id="IPR001647">
    <property type="entry name" value="HTH_TetR"/>
</dbReference>
<evidence type="ECO:0000256" key="1">
    <source>
        <dbReference type="ARBA" id="ARBA00023125"/>
    </source>
</evidence>
<feature type="compositionally biased region" description="Low complexity" evidence="3">
    <location>
        <begin position="223"/>
        <end position="250"/>
    </location>
</feature>
<dbReference type="Proteomes" id="UP001250858">
    <property type="component" value="Chromosome"/>
</dbReference>
<reference evidence="5 6" key="1">
    <citation type="submission" date="2023-09" db="EMBL/GenBank/DDBJ databases">
        <title>Complete genome of Streptomyces roseicoloratus T14.</title>
        <authorList>
            <person name="Bashizi T."/>
            <person name="Kim M.-J."/>
            <person name="Lee G."/>
            <person name="Tagele S.B."/>
            <person name="Shin J.-H."/>
        </authorList>
    </citation>
    <scope>NUCLEOTIDE SEQUENCE [LARGE SCALE GENOMIC DNA]</scope>
    <source>
        <strain evidence="5 6">T14</strain>
    </source>
</reference>
<evidence type="ECO:0000256" key="3">
    <source>
        <dbReference type="SAM" id="MobiDB-lite"/>
    </source>
</evidence>
<dbReference type="PANTHER" id="PTHR30055">
    <property type="entry name" value="HTH-TYPE TRANSCRIPTIONAL REGULATOR RUTR"/>
    <property type="match status" value="1"/>
</dbReference>
<dbReference type="PROSITE" id="PS50977">
    <property type="entry name" value="HTH_TETR_2"/>
    <property type="match status" value="1"/>
</dbReference>
<evidence type="ECO:0000259" key="4">
    <source>
        <dbReference type="PROSITE" id="PS50977"/>
    </source>
</evidence>
<feature type="DNA-binding region" description="H-T-H motif" evidence="2">
    <location>
        <begin position="37"/>
        <end position="56"/>
    </location>
</feature>
<dbReference type="RefSeq" id="WP_128977159.1">
    <property type="nucleotide sequence ID" value="NZ_CP133762.1"/>
</dbReference>
<organism evidence="5 6">
    <name type="scientific">Streptomyces roseicoloratus</name>
    <dbReference type="NCBI Taxonomy" id="2508722"/>
    <lineage>
        <taxon>Bacteria</taxon>
        <taxon>Bacillati</taxon>
        <taxon>Actinomycetota</taxon>
        <taxon>Actinomycetes</taxon>
        <taxon>Kitasatosporales</taxon>
        <taxon>Streptomycetaceae</taxon>
        <taxon>Streptomyces</taxon>
    </lineage>
</organism>
<evidence type="ECO:0000313" key="6">
    <source>
        <dbReference type="Proteomes" id="UP001250858"/>
    </source>
</evidence>
<dbReference type="InterPro" id="IPR050109">
    <property type="entry name" value="HTH-type_TetR-like_transc_reg"/>
</dbReference>
<dbReference type="InterPro" id="IPR009057">
    <property type="entry name" value="Homeodomain-like_sf"/>
</dbReference>
<dbReference type="PROSITE" id="PS01081">
    <property type="entry name" value="HTH_TETR_1"/>
    <property type="match status" value="1"/>
</dbReference>
<dbReference type="PRINTS" id="PR00455">
    <property type="entry name" value="HTHTETR"/>
</dbReference>
<gene>
    <name evidence="5" type="ORF">RGF97_30320</name>
</gene>
<evidence type="ECO:0000256" key="2">
    <source>
        <dbReference type="PROSITE-ProRule" id="PRU00335"/>
    </source>
</evidence>
<dbReference type="Gene3D" id="1.10.357.10">
    <property type="entry name" value="Tetracycline Repressor, domain 2"/>
    <property type="match status" value="1"/>
</dbReference>
<accession>A0ABY9S2U8</accession>
<dbReference type="EMBL" id="CP133762">
    <property type="protein sequence ID" value="WMX48238.1"/>
    <property type="molecule type" value="Genomic_DNA"/>
</dbReference>
<keyword evidence="6" id="KW-1185">Reference proteome</keyword>